<name>A0A942DV65_9HYPH</name>
<evidence type="ECO:0000256" key="5">
    <source>
        <dbReference type="ARBA" id="ARBA00023136"/>
    </source>
</evidence>
<dbReference type="Proteomes" id="UP000680348">
    <property type="component" value="Unassembled WGS sequence"/>
</dbReference>
<dbReference type="EMBL" id="JAGWCR010000001">
    <property type="protein sequence ID" value="MBS3647128.1"/>
    <property type="molecule type" value="Genomic_DNA"/>
</dbReference>
<dbReference type="Pfam" id="PF09335">
    <property type="entry name" value="VTT_dom"/>
    <property type="match status" value="1"/>
</dbReference>
<dbReference type="GO" id="GO:0005886">
    <property type="term" value="C:plasma membrane"/>
    <property type="evidence" value="ECO:0007669"/>
    <property type="project" value="UniProtKB-SubCell"/>
</dbReference>
<keyword evidence="2" id="KW-1003">Cell membrane</keyword>
<evidence type="ECO:0000259" key="7">
    <source>
        <dbReference type="Pfam" id="PF09335"/>
    </source>
</evidence>
<reference evidence="8" key="1">
    <citation type="submission" date="2021-04" db="EMBL/GenBank/DDBJ databases">
        <title>Pseudaminobacter soli sp. nov., isolated from paddy soil contaminated by heavy metals.</title>
        <authorList>
            <person name="Zhang K."/>
        </authorList>
    </citation>
    <scope>NUCLEOTIDE SEQUENCE</scope>
    <source>
        <strain evidence="8">19-2017</strain>
    </source>
</reference>
<comment type="subcellular location">
    <subcellularLocation>
        <location evidence="1">Cell membrane</location>
        <topology evidence="1">Multi-pass membrane protein</topology>
    </subcellularLocation>
</comment>
<feature type="transmembrane region" description="Helical" evidence="6">
    <location>
        <begin position="93"/>
        <end position="118"/>
    </location>
</feature>
<evidence type="ECO:0000256" key="3">
    <source>
        <dbReference type="ARBA" id="ARBA00022692"/>
    </source>
</evidence>
<sequence length="201" mass="22034">MQLLSNSSWLGAASALFLGSFLQEDLAVLAGAAYISEAGLPWPVAFAGLLSGFVASDLAVYGLGRAASRIPRLRGLLITERVQNARDWLSEHLFPAVFVCHVVPGLLWATFIACGWFRVPVRRFVLASLVTAAAYIAVLLFLLVQFGQFIRQDLGYWAWGALAALLLASGILVKTRPGWATLSKTVSRFNDLVRRVWSRRN</sequence>
<gene>
    <name evidence="8" type="ORF">KEU06_00620</name>
</gene>
<evidence type="ECO:0000313" key="9">
    <source>
        <dbReference type="Proteomes" id="UP000680348"/>
    </source>
</evidence>
<evidence type="ECO:0000256" key="4">
    <source>
        <dbReference type="ARBA" id="ARBA00022989"/>
    </source>
</evidence>
<dbReference type="AlphaFoldDB" id="A0A942DV65"/>
<dbReference type="PANTHER" id="PTHR42709">
    <property type="entry name" value="ALKALINE PHOSPHATASE LIKE PROTEIN"/>
    <property type="match status" value="1"/>
</dbReference>
<evidence type="ECO:0000256" key="2">
    <source>
        <dbReference type="ARBA" id="ARBA00022475"/>
    </source>
</evidence>
<feature type="transmembrane region" description="Helical" evidence="6">
    <location>
        <begin position="42"/>
        <end position="64"/>
    </location>
</feature>
<keyword evidence="5 6" id="KW-0472">Membrane</keyword>
<accession>A0A942DV65</accession>
<keyword evidence="3 6" id="KW-0812">Transmembrane</keyword>
<feature type="transmembrane region" description="Helical" evidence="6">
    <location>
        <begin position="156"/>
        <end position="173"/>
    </location>
</feature>
<feature type="transmembrane region" description="Helical" evidence="6">
    <location>
        <begin position="124"/>
        <end position="144"/>
    </location>
</feature>
<evidence type="ECO:0000256" key="6">
    <source>
        <dbReference type="SAM" id="Phobius"/>
    </source>
</evidence>
<dbReference type="InterPro" id="IPR032816">
    <property type="entry name" value="VTT_dom"/>
</dbReference>
<organism evidence="8 9">
    <name type="scientific">Pseudaminobacter soli</name>
    <name type="common">ex Zhang et al. 2022</name>
    <dbReference type="NCBI Taxonomy" id="2831468"/>
    <lineage>
        <taxon>Bacteria</taxon>
        <taxon>Pseudomonadati</taxon>
        <taxon>Pseudomonadota</taxon>
        <taxon>Alphaproteobacteria</taxon>
        <taxon>Hyphomicrobiales</taxon>
        <taxon>Phyllobacteriaceae</taxon>
        <taxon>Pseudaminobacter</taxon>
    </lineage>
</organism>
<comment type="caution">
    <text evidence="8">The sequence shown here is derived from an EMBL/GenBank/DDBJ whole genome shotgun (WGS) entry which is preliminary data.</text>
</comment>
<dbReference type="PANTHER" id="PTHR42709:SF6">
    <property type="entry name" value="UNDECAPRENYL PHOSPHATE TRANSPORTER A"/>
    <property type="match status" value="1"/>
</dbReference>
<feature type="domain" description="VTT" evidence="7">
    <location>
        <begin position="26"/>
        <end position="142"/>
    </location>
</feature>
<protein>
    <submittedName>
        <fullName evidence="8">VTT domain-containing protein</fullName>
    </submittedName>
</protein>
<keyword evidence="4 6" id="KW-1133">Transmembrane helix</keyword>
<dbReference type="RefSeq" id="WP_188252695.1">
    <property type="nucleotide sequence ID" value="NZ_JABVCF010000001.1"/>
</dbReference>
<evidence type="ECO:0000313" key="8">
    <source>
        <dbReference type="EMBL" id="MBS3647128.1"/>
    </source>
</evidence>
<proteinExistence type="predicted"/>
<keyword evidence="9" id="KW-1185">Reference proteome</keyword>
<dbReference type="InterPro" id="IPR051311">
    <property type="entry name" value="DedA_domain"/>
</dbReference>
<evidence type="ECO:0000256" key="1">
    <source>
        <dbReference type="ARBA" id="ARBA00004651"/>
    </source>
</evidence>